<name>A0A1I2AKL0_9GAMM</name>
<keyword evidence="5" id="KW-1185">Reference proteome</keyword>
<organism evidence="4 5">
    <name type="scientific">Dyella marensis</name>
    <dbReference type="NCBI Taxonomy" id="500610"/>
    <lineage>
        <taxon>Bacteria</taxon>
        <taxon>Pseudomonadati</taxon>
        <taxon>Pseudomonadota</taxon>
        <taxon>Gammaproteobacteria</taxon>
        <taxon>Lysobacterales</taxon>
        <taxon>Rhodanobacteraceae</taxon>
        <taxon>Dyella</taxon>
    </lineage>
</organism>
<evidence type="ECO:0000256" key="2">
    <source>
        <dbReference type="SAM" id="SignalP"/>
    </source>
</evidence>
<keyword evidence="2" id="KW-0732">Signal</keyword>
<dbReference type="EMBL" id="FONH01000002">
    <property type="protein sequence ID" value="SFE44511.1"/>
    <property type="molecule type" value="Genomic_DNA"/>
</dbReference>
<dbReference type="InterPro" id="IPR025137">
    <property type="entry name" value="NfrA_C"/>
</dbReference>
<dbReference type="RefSeq" id="WP_026636378.1">
    <property type="nucleotide sequence ID" value="NZ_FONH01000002.1"/>
</dbReference>
<evidence type="ECO:0000259" key="3">
    <source>
        <dbReference type="Pfam" id="PF13283"/>
    </source>
</evidence>
<accession>A0A1I2AKL0</accession>
<dbReference type="Pfam" id="PF13283">
    <property type="entry name" value="NfrA_C"/>
    <property type="match status" value="1"/>
</dbReference>
<feature type="signal peptide" evidence="2">
    <location>
        <begin position="1"/>
        <end position="24"/>
    </location>
</feature>
<protein>
    <submittedName>
        <fullName evidence="4">Adsorption protein A</fullName>
    </submittedName>
</protein>
<feature type="domain" description="Bacteriophage N4 adsorption protein A C-terminal" evidence="3">
    <location>
        <begin position="784"/>
        <end position="959"/>
    </location>
</feature>
<dbReference type="InterPro" id="IPR011990">
    <property type="entry name" value="TPR-like_helical_dom_sf"/>
</dbReference>
<feature type="repeat" description="TPR" evidence="1">
    <location>
        <begin position="588"/>
        <end position="621"/>
    </location>
</feature>
<gene>
    <name evidence="4" type="ORF">SAMN02799615_01065</name>
</gene>
<dbReference type="PROSITE" id="PS50005">
    <property type="entry name" value="TPR"/>
    <property type="match status" value="2"/>
</dbReference>
<dbReference type="Proteomes" id="UP000199477">
    <property type="component" value="Unassembled WGS sequence"/>
</dbReference>
<dbReference type="SMART" id="SM00028">
    <property type="entry name" value="TPR"/>
    <property type="match status" value="3"/>
</dbReference>
<evidence type="ECO:0000313" key="4">
    <source>
        <dbReference type="EMBL" id="SFE44511.1"/>
    </source>
</evidence>
<evidence type="ECO:0000256" key="1">
    <source>
        <dbReference type="PROSITE-ProRule" id="PRU00339"/>
    </source>
</evidence>
<dbReference type="Pfam" id="PF14559">
    <property type="entry name" value="TPR_19"/>
    <property type="match status" value="1"/>
</dbReference>
<dbReference type="STRING" id="500610.SAMN02799615_01065"/>
<dbReference type="AlphaFoldDB" id="A0A1I2AKL0"/>
<keyword evidence="1" id="KW-0802">TPR repeat</keyword>
<proteinExistence type="predicted"/>
<feature type="repeat" description="TPR" evidence="1">
    <location>
        <begin position="622"/>
        <end position="655"/>
    </location>
</feature>
<sequence>MKRPWPTRCAAALFAMAPALPLCAAGQQPDSASRYQQFLLYPHRQAGFAALRANDERTALAEFERARALAPRSIDTALDLAEAYRHFGHADKARTVLDDQRRYTPADPRLRAPPPAEAAVDCKVDNRPVCRAQRGFDALQAGQLERTQAELAAADFARSPEGLALRRALVQRSIYLGDRVRAGEQLAALDALGQLGPDERAQWFNLLLLQGKPLEARDLQARGGLGTPAQDLAVALGLSAAGERKALADYLAVHQPAFDDEKDERQWVNLLAQVGRTRPELLDLYEARFPANAAWQARSSLPLAIARHDDGAAQRLLARLPKDSYREERFSLALAQGRYTDAREQAEALVAQPDGHRLLDPLSYRLMDAGAPDQAQRLLLASYPFGGNPQAGTLFARLAVLAAKQAAAFSAADRAQLARPLESVPLRIAQVPILAALRDCDGIRQVMSDLSPDYPAELWRQLGDCYGNERPGLAEYAYAEANKRKPDPDTTRALAYQAYGARDYATALQAWRAVPVEHMKPDDLLAAATTAMSAEQPGVARAWLDSYAAQGGRQDHAYWWLRAQADEPRDAALARTDLENAIAQHPDARYYQRLAALQTQAGEARPALTSLQRAAVLAPEDDKLAAQLGYAYLQNDAPEQAVVQFERAHRANPDDPKLTWQLLYVHQKLGDNVQARSYAAQAIDQLDAGGTGAAVADSAAQDEGQQRFELRRLHEDLGRKWRFNADMTLGDTVSSAANAANPGQSYRSYFQLEGQYRFDPPWAGADINTLAAYARLFAGSGSGGSVWPIHSWMLGVGVHWKPLTTQNIVLSAEQQTPVGGSRFTRNDTMLRAAGSWSFGPHLNDDWHAAGHGWWSQNFYVDVARYLRAKQTVLTADYQLGWHHKLADGQSIEPYARVQFTGIDRNRGSFQRDGRVGLGVQWNLWFGETRYDAYPHRFSVAVEGQHAFTSYLREKNAVFLIVRTAW</sequence>
<feature type="chain" id="PRO_5011612240" evidence="2">
    <location>
        <begin position="25"/>
        <end position="965"/>
    </location>
</feature>
<reference evidence="5" key="1">
    <citation type="submission" date="2016-10" db="EMBL/GenBank/DDBJ databases">
        <authorList>
            <person name="Varghese N."/>
            <person name="Submissions S."/>
        </authorList>
    </citation>
    <scope>NUCLEOTIDE SEQUENCE [LARGE SCALE GENOMIC DNA]</scope>
    <source>
        <strain evidence="5">UNC178MFTsu3.1</strain>
    </source>
</reference>
<evidence type="ECO:0000313" key="5">
    <source>
        <dbReference type="Proteomes" id="UP000199477"/>
    </source>
</evidence>
<dbReference type="SUPFAM" id="SSF48452">
    <property type="entry name" value="TPR-like"/>
    <property type="match status" value="2"/>
</dbReference>
<dbReference type="Gene3D" id="1.25.40.10">
    <property type="entry name" value="Tetratricopeptide repeat domain"/>
    <property type="match status" value="2"/>
</dbReference>
<dbReference type="InterPro" id="IPR019734">
    <property type="entry name" value="TPR_rpt"/>
</dbReference>